<evidence type="ECO:0008006" key="3">
    <source>
        <dbReference type="Google" id="ProtNLM"/>
    </source>
</evidence>
<organism evidence="1 2">
    <name type="scientific">Splendidivirga corallicola</name>
    <dbReference type="NCBI Taxonomy" id="3051826"/>
    <lineage>
        <taxon>Bacteria</taxon>
        <taxon>Pseudomonadati</taxon>
        <taxon>Bacteroidota</taxon>
        <taxon>Cytophagia</taxon>
        <taxon>Cytophagales</taxon>
        <taxon>Splendidivirgaceae</taxon>
        <taxon>Splendidivirga</taxon>
    </lineage>
</organism>
<accession>A0ABT8KQI8</accession>
<dbReference type="InterPro" id="IPR038626">
    <property type="entry name" value="Rof-like_sf"/>
</dbReference>
<dbReference type="EMBL" id="JAUJEA010000006">
    <property type="protein sequence ID" value="MDN5203014.1"/>
    <property type="molecule type" value="Genomic_DNA"/>
</dbReference>
<dbReference type="InterPro" id="IPR023534">
    <property type="entry name" value="Rof/RNase_P-like"/>
</dbReference>
<dbReference type="Gene3D" id="2.30.30.400">
    <property type="entry name" value="Rof-like"/>
    <property type="match status" value="1"/>
</dbReference>
<dbReference type="Proteomes" id="UP001172082">
    <property type="component" value="Unassembled WGS sequence"/>
</dbReference>
<dbReference type="InterPro" id="IPR009778">
    <property type="entry name" value="ROF"/>
</dbReference>
<dbReference type="SUPFAM" id="SSF101744">
    <property type="entry name" value="Rof/RNase P subunit-like"/>
    <property type="match status" value="1"/>
</dbReference>
<proteinExistence type="predicted"/>
<sequence>MTKYQPIDCNYYDRLEAWSTRNEMVKILFWEDGKQKEIEAIIQNIYTKNKEEFLVLNNGLEIRLDHLIAVNGIPVPNAC</sequence>
<comment type="caution">
    <text evidence="1">The sequence shown here is derived from an EMBL/GenBank/DDBJ whole genome shotgun (WGS) entry which is preliminary data.</text>
</comment>
<keyword evidence="2" id="KW-1185">Reference proteome</keyword>
<reference evidence="1" key="1">
    <citation type="submission" date="2023-06" db="EMBL/GenBank/DDBJ databases">
        <title>Genomic of Parafulvivirga corallium.</title>
        <authorList>
            <person name="Wang G."/>
        </authorList>
    </citation>
    <scope>NUCLEOTIDE SEQUENCE</scope>
    <source>
        <strain evidence="1">BMA10</strain>
    </source>
</reference>
<dbReference type="Pfam" id="PF07073">
    <property type="entry name" value="ROF"/>
    <property type="match status" value="1"/>
</dbReference>
<protein>
    <recommendedName>
        <fullName evidence="3">Rho-binding antiterminator</fullName>
    </recommendedName>
</protein>
<dbReference type="RefSeq" id="WP_346753038.1">
    <property type="nucleotide sequence ID" value="NZ_JAUJEA010000006.1"/>
</dbReference>
<evidence type="ECO:0000313" key="1">
    <source>
        <dbReference type="EMBL" id="MDN5203014.1"/>
    </source>
</evidence>
<evidence type="ECO:0000313" key="2">
    <source>
        <dbReference type="Proteomes" id="UP001172082"/>
    </source>
</evidence>
<name>A0ABT8KQI8_9BACT</name>
<gene>
    <name evidence="1" type="ORF">QQ008_16610</name>
</gene>